<dbReference type="InterPro" id="IPR038706">
    <property type="entry name" value="Type_VI_SciN-like_sf"/>
</dbReference>
<dbReference type="PROSITE" id="PS51257">
    <property type="entry name" value="PROKAR_LIPOPROTEIN"/>
    <property type="match status" value="1"/>
</dbReference>
<dbReference type="RefSeq" id="WP_075571494.1">
    <property type="nucleotide sequence ID" value="NZ_MSDO01000030.1"/>
</dbReference>
<dbReference type="EMBL" id="MSDO01000030">
    <property type="protein sequence ID" value="OLO02810.1"/>
    <property type="molecule type" value="Genomic_DNA"/>
</dbReference>
<dbReference type="Proteomes" id="UP000186878">
    <property type="component" value="Unassembled WGS sequence"/>
</dbReference>
<dbReference type="OrthoDB" id="7066769at2"/>
<keyword evidence="2" id="KW-1185">Reference proteome</keyword>
<protein>
    <submittedName>
        <fullName evidence="1">Type VI secretion system-associated lipoprotein</fullName>
    </submittedName>
</protein>
<dbReference type="NCBIfam" id="TIGR03352">
    <property type="entry name" value="VI_chp_3"/>
    <property type="match status" value="1"/>
</dbReference>
<dbReference type="Gene3D" id="2.60.40.4150">
    <property type="entry name" value="Type VI secretion system, lipoprotein SciN"/>
    <property type="match status" value="1"/>
</dbReference>
<name>A0A1Q8SMZ7_9GAMM</name>
<organism evidence="1 2">
    <name type="scientific">Salinicola socius</name>
    <dbReference type="NCBI Taxonomy" id="404433"/>
    <lineage>
        <taxon>Bacteria</taxon>
        <taxon>Pseudomonadati</taxon>
        <taxon>Pseudomonadota</taxon>
        <taxon>Gammaproteobacteria</taxon>
        <taxon>Oceanospirillales</taxon>
        <taxon>Halomonadaceae</taxon>
        <taxon>Salinicola</taxon>
    </lineage>
</organism>
<dbReference type="Pfam" id="PF12790">
    <property type="entry name" value="T6SS-SciN"/>
    <property type="match status" value="1"/>
</dbReference>
<dbReference type="PANTHER" id="PTHR37625:SF4">
    <property type="entry name" value="OUTER MEMBRANE LIPOPROTEIN"/>
    <property type="match status" value="1"/>
</dbReference>
<dbReference type="AlphaFoldDB" id="A0A1Q8SMZ7"/>
<keyword evidence="1" id="KW-0449">Lipoprotein</keyword>
<dbReference type="InterPro" id="IPR017734">
    <property type="entry name" value="T6SS_SciN"/>
</dbReference>
<accession>A0A1Q8SMZ7</accession>
<proteinExistence type="predicted"/>
<evidence type="ECO:0000313" key="1">
    <source>
        <dbReference type="EMBL" id="OLO02810.1"/>
    </source>
</evidence>
<dbReference type="STRING" id="404433.BTW07_17690"/>
<comment type="caution">
    <text evidence="1">The sequence shown here is derived from an EMBL/GenBank/DDBJ whole genome shotgun (WGS) entry which is preliminary data.</text>
</comment>
<sequence length="181" mass="19562">MKASVRVLGMGLLISLLAGCGVADRMGNRLGDTWAGDLLGNQERVRVTIDSDESVNPDVDGKPLSVVVRIYQLTEQPAFATASPRQLWSDEEAVLGKSLLSQREVTLLPGEEKVDTAALNPNAQYVGVAAFFRNTVGDHWQVVFDAEELRNDGLLSASEGVKLHLVGDRVEVVRGHDLLGN</sequence>
<gene>
    <name evidence="1" type="ORF">BTW07_17690</name>
</gene>
<evidence type="ECO:0000313" key="2">
    <source>
        <dbReference type="Proteomes" id="UP000186878"/>
    </source>
</evidence>
<reference evidence="1 2" key="1">
    <citation type="submission" date="2016-12" db="EMBL/GenBank/DDBJ databases">
        <title>Draft genome sequences of strains Salinicola socius SMB35, Salinicola sp. MH3R3-1 and Chromohalobacter sp. SMB17 from the Verkhnekamsk potash mining region of Russia.</title>
        <authorList>
            <person name="Mavrodi D.V."/>
            <person name="Olsson B.E."/>
            <person name="Korsakova E.S."/>
            <person name="Pyankova A."/>
            <person name="Mavrodi O.V."/>
            <person name="Plotnikova E.G."/>
        </authorList>
    </citation>
    <scope>NUCLEOTIDE SEQUENCE [LARGE SCALE GENOMIC DNA]</scope>
    <source>
        <strain evidence="1 2">SMB35</strain>
    </source>
</reference>
<dbReference type="PANTHER" id="PTHR37625">
    <property type="entry name" value="OUTER MEMBRANE LIPOPROTEIN-RELATED"/>
    <property type="match status" value="1"/>
</dbReference>